<dbReference type="Pfam" id="PF07589">
    <property type="entry name" value="PEP-CTERM"/>
    <property type="match status" value="1"/>
</dbReference>
<dbReference type="OrthoDB" id="121983at2"/>
<dbReference type="Proteomes" id="UP000193200">
    <property type="component" value="Unassembled WGS sequence"/>
</dbReference>
<sequence length="272" mass="28663">MTIRHLVRLGIASSLLSIAYGFSAHAAIVTPADTSPTAVDPFVWGDANVRPGGSVAITNSQPRSGNGSLEFATSGSGAKADFEIFWNDPTRTLGNLSAASFDWYRDSSSTAPQHLTPTFRLYFQTASGETGLLIWEDVYNGGSTAVPAPTDTWVSEDITDDNFWMRAFGPGRTIEQFGVTLADWEGGATFPNPSGQSPVLGADTLITGMNVGVGSGWAGDFLGYVDNVSLTFGQDDTILANFETAAVPEPASLALFVVGLLGLGATARRRRA</sequence>
<accession>A0A1Y5S9W6</accession>
<dbReference type="EMBL" id="FWFR01000001">
    <property type="protein sequence ID" value="SLN35524.1"/>
    <property type="molecule type" value="Genomic_DNA"/>
</dbReference>
<evidence type="ECO:0000313" key="3">
    <source>
        <dbReference type="EMBL" id="SLN35524.1"/>
    </source>
</evidence>
<dbReference type="RefSeq" id="WP_085882636.1">
    <property type="nucleotide sequence ID" value="NZ_FWFR01000001.1"/>
</dbReference>
<proteinExistence type="predicted"/>
<dbReference type="InterPro" id="IPR013424">
    <property type="entry name" value="Ice-binding_C"/>
</dbReference>
<dbReference type="AlphaFoldDB" id="A0A1Y5S9W6"/>
<gene>
    <name evidence="3" type="ORF">OCH7691_01420</name>
</gene>
<keyword evidence="1" id="KW-0732">Signal</keyword>
<feature type="signal peptide" evidence="1">
    <location>
        <begin position="1"/>
        <end position="26"/>
    </location>
</feature>
<protein>
    <submittedName>
        <fullName evidence="3">PEP-CTERM motif protein</fullName>
    </submittedName>
</protein>
<evidence type="ECO:0000259" key="2">
    <source>
        <dbReference type="Pfam" id="PF07589"/>
    </source>
</evidence>
<reference evidence="3 4" key="1">
    <citation type="submission" date="2017-03" db="EMBL/GenBank/DDBJ databases">
        <authorList>
            <person name="Afonso C.L."/>
            <person name="Miller P.J."/>
            <person name="Scott M.A."/>
            <person name="Spackman E."/>
            <person name="Goraichik I."/>
            <person name="Dimitrov K.M."/>
            <person name="Suarez D.L."/>
            <person name="Swayne D.E."/>
        </authorList>
    </citation>
    <scope>NUCLEOTIDE SEQUENCE [LARGE SCALE GENOMIC DNA]</scope>
    <source>
        <strain evidence="3 4">CECT 7691</strain>
    </source>
</reference>
<feature type="chain" id="PRO_5012757343" evidence="1">
    <location>
        <begin position="27"/>
        <end position="272"/>
    </location>
</feature>
<name>A0A1Y5S9W6_9PROT</name>
<evidence type="ECO:0000313" key="4">
    <source>
        <dbReference type="Proteomes" id="UP000193200"/>
    </source>
</evidence>
<evidence type="ECO:0000256" key="1">
    <source>
        <dbReference type="SAM" id="SignalP"/>
    </source>
</evidence>
<feature type="domain" description="Ice-binding protein C-terminal" evidence="2">
    <location>
        <begin position="246"/>
        <end position="269"/>
    </location>
</feature>
<organism evidence="3 4">
    <name type="scientific">Oceanibacterium hippocampi</name>
    <dbReference type="NCBI Taxonomy" id="745714"/>
    <lineage>
        <taxon>Bacteria</taxon>
        <taxon>Pseudomonadati</taxon>
        <taxon>Pseudomonadota</taxon>
        <taxon>Alphaproteobacteria</taxon>
        <taxon>Sneathiellales</taxon>
        <taxon>Sneathiellaceae</taxon>
        <taxon>Oceanibacterium</taxon>
    </lineage>
</organism>
<keyword evidence="4" id="KW-1185">Reference proteome</keyword>
<dbReference type="NCBIfam" id="TIGR02595">
    <property type="entry name" value="PEP_CTERM"/>
    <property type="match status" value="1"/>
</dbReference>
<dbReference type="InParanoid" id="A0A1Y5S9W6"/>